<dbReference type="EMBL" id="CP003360">
    <property type="protein sequence ID" value="AFM24790.1"/>
    <property type="molecule type" value="Genomic_DNA"/>
</dbReference>
<dbReference type="KEGG" id="dti:Desti_2091"/>
<dbReference type="AlphaFoldDB" id="I4C5E9"/>
<evidence type="ECO:0000313" key="2">
    <source>
        <dbReference type="Proteomes" id="UP000006055"/>
    </source>
</evidence>
<reference evidence="2" key="1">
    <citation type="submission" date="2012-06" db="EMBL/GenBank/DDBJ databases">
        <title>Complete sequence of chromosome of Desulfomonile tiedjei DSM 6799.</title>
        <authorList>
            <person name="Lucas S."/>
            <person name="Copeland A."/>
            <person name="Lapidus A."/>
            <person name="Glavina del Rio T."/>
            <person name="Dalin E."/>
            <person name="Tice H."/>
            <person name="Bruce D."/>
            <person name="Goodwin L."/>
            <person name="Pitluck S."/>
            <person name="Peters L."/>
            <person name="Ovchinnikova G."/>
            <person name="Zeytun A."/>
            <person name="Lu M."/>
            <person name="Kyrpides N."/>
            <person name="Mavromatis K."/>
            <person name="Ivanova N."/>
            <person name="Brettin T."/>
            <person name="Detter J.C."/>
            <person name="Han C."/>
            <person name="Larimer F."/>
            <person name="Land M."/>
            <person name="Hauser L."/>
            <person name="Markowitz V."/>
            <person name="Cheng J.-F."/>
            <person name="Hugenholtz P."/>
            <person name="Woyke T."/>
            <person name="Wu D."/>
            <person name="Spring S."/>
            <person name="Schroeder M."/>
            <person name="Brambilla E."/>
            <person name="Klenk H.-P."/>
            <person name="Eisen J.A."/>
        </authorList>
    </citation>
    <scope>NUCLEOTIDE SEQUENCE [LARGE SCALE GENOMIC DNA]</scope>
    <source>
        <strain evidence="2">ATCC 49306 / DSM 6799 / DCB-1</strain>
    </source>
</reference>
<dbReference type="STRING" id="706587.Desti_2091"/>
<proteinExistence type="predicted"/>
<dbReference type="OrthoDB" id="9955659at2"/>
<dbReference type="RefSeq" id="WP_014809934.1">
    <property type="nucleotide sequence ID" value="NC_018025.1"/>
</dbReference>
<sequence length="204" mass="22958">MAKTLRFRKDRDYKGKPKEYKHTYRIVPEDASDLCLFTCDVMGHVASRETNFLDPAGEPGFSMRPNRKIMPTQWFVKDAAGVDIGSIGQAMLSKGKWVGLDAFKNEAFRVIDSESRVDKIGKSLFGGSTSQYSIIQEDRIAATTEKEPREKTTKKGIRGFLQAFATPSDWVLRFPEDEVHLDLRLVVPAMILLIDITVALDAID</sequence>
<keyword evidence="2" id="KW-1185">Reference proteome</keyword>
<dbReference type="Proteomes" id="UP000006055">
    <property type="component" value="Chromosome"/>
</dbReference>
<accession>I4C5E9</accession>
<gene>
    <name evidence="1" type="ordered locus">Desti_2091</name>
</gene>
<evidence type="ECO:0000313" key="1">
    <source>
        <dbReference type="EMBL" id="AFM24790.1"/>
    </source>
</evidence>
<organism evidence="1 2">
    <name type="scientific">Desulfomonile tiedjei (strain ATCC 49306 / DSM 6799 / DCB-1)</name>
    <dbReference type="NCBI Taxonomy" id="706587"/>
    <lineage>
        <taxon>Bacteria</taxon>
        <taxon>Pseudomonadati</taxon>
        <taxon>Thermodesulfobacteriota</taxon>
        <taxon>Desulfomonilia</taxon>
        <taxon>Desulfomonilales</taxon>
        <taxon>Desulfomonilaceae</taxon>
        <taxon>Desulfomonile</taxon>
    </lineage>
</organism>
<protein>
    <submittedName>
        <fullName evidence="1">Uncharacterized protein</fullName>
    </submittedName>
</protein>
<name>I4C5E9_DESTA</name>
<dbReference type="HOGENOM" id="CLU_1341472_0_0_7"/>